<dbReference type="InterPro" id="IPR036291">
    <property type="entry name" value="NAD(P)-bd_dom_sf"/>
</dbReference>
<dbReference type="OrthoDB" id="9770238at2"/>
<dbReference type="InterPro" id="IPR050129">
    <property type="entry name" value="Zn_alcohol_dh"/>
</dbReference>
<proteinExistence type="predicted"/>
<dbReference type="PANTHER" id="PTHR43401:SF2">
    <property type="entry name" value="L-THREONINE 3-DEHYDROGENASE"/>
    <property type="match status" value="1"/>
</dbReference>
<keyword evidence="5" id="KW-1185">Reference proteome</keyword>
<dbReference type="Pfam" id="PF08240">
    <property type="entry name" value="ADH_N"/>
    <property type="match status" value="1"/>
</dbReference>
<dbReference type="Gene3D" id="3.40.50.720">
    <property type="entry name" value="NAD(P)-binding Rossmann-like Domain"/>
    <property type="match status" value="1"/>
</dbReference>
<dbReference type="InterPro" id="IPR013154">
    <property type="entry name" value="ADH-like_N"/>
</dbReference>
<protein>
    <submittedName>
        <fullName evidence="4">Sorbitol dehydrogenase</fullName>
    </submittedName>
</protein>
<feature type="domain" description="Alcohol dehydrogenase-like N-terminal" evidence="3">
    <location>
        <begin position="28"/>
        <end position="136"/>
    </location>
</feature>
<evidence type="ECO:0000259" key="3">
    <source>
        <dbReference type="Pfam" id="PF08240"/>
    </source>
</evidence>
<gene>
    <name evidence="4" type="ORF">D7Z54_17195</name>
</gene>
<dbReference type="InterPro" id="IPR013149">
    <property type="entry name" value="ADH-like_C"/>
</dbReference>
<dbReference type="InterPro" id="IPR011032">
    <property type="entry name" value="GroES-like_sf"/>
</dbReference>
<evidence type="ECO:0000313" key="5">
    <source>
        <dbReference type="Proteomes" id="UP000275076"/>
    </source>
</evidence>
<comment type="caution">
    <text evidence="4">The sequence shown here is derived from an EMBL/GenBank/DDBJ whole genome shotgun (WGS) entry which is preliminary data.</text>
</comment>
<dbReference type="Gene3D" id="3.90.180.10">
    <property type="entry name" value="Medium-chain alcohol dehydrogenases, catalytic domain"/>
    <property type="match status" value="1"/>
</dbReference>
<keyword evidence="1" id="KW-0560">Oxidoreductase</keyword>
<reference evidence="4 5" key="1">
    <citation type="submission" date="2018-10" db="EMBL/GenBank/DDBJ databases">
        <title>Draft genome sequence of Bacillus salarius IM0101, isolated from a hypersaline soil in Inner Mongolia, China.</title>
        <authorList>
            <person name="Yamprayoonswat W."/>
            <person name="Boonvisut S."/>
            <person name="Jumpathong W."/>
            <person name="Sittihan S."/>
            <person name="Ruangsuj P."/>
            <person name="Wanthongcharoen S."/>
            <person name="Thongpramul N."/>
            <person name="Pimmason S."/>
            <person name="Yu B."/>
            <person name="Yasawong M."/>
        </authorList>
    </citation>
    <scope>NUCLEOTIDE SEQUENCE [LARGE SCALE GENOMIC DNA]</scope>
    <source>
        <strain evidence="4 5">IM0101</strain>
    </source>
</reference>
<dbReference type="EMBL" id="RBVX01000017">
    <property type="protein sequence ID" value="RSL32161.1"/>
    <property type="molecule type" value="Genomic_DNA"/>
</dbReference>
<dbReference type="PANTHER" id="PTHR43401">
    <property type="entry name" value="L-THREONINE 3-DEHYDROGENASE"/>
    <property type="match status" value="1"/>
</dbReference>
<dbReference type="Pfam" id="PF00107">
    <property type="entry name" value="ADH_zinc_N"/>
    <property type="match status" value="1"/>
</dbReference>
<evidence type="ECO:0000259" key="2">
    <source>
        <dbReference type="Pfam" id="PF00107"/>
    </source>
</evidence>
<dbReference type="GO" id="GO:0016491">
    <property type="term" value="F:oxidoreductase activity"/>
    <property type="evidence" value="ECO:0007669"/>
    <property type="project" value="UniProtKB-KW"/>
</dbReference>
<organism evidence="4 5">
    <name type="scientific">Salibacterium salarium</name>
    <dbReference type="NCBI Taxonomy" id="284579"/>
    <lineage>
        <taxon>Bacteria</taxon>
        <taxon>Bacillati</taxon>
        <taxon>Bacillota</taxon>
        <taxon>Bacilli</taxon>
        <taxon>Bacillales</taxon>
        <taxon>Bacillaceae</taxon>
    </lineage>
</organism>
<dbReference type="RefSeq" id="WP_125557284.1">
    <property type="nucleotide sequence ID" value="NZ_RBVX01000017.1"/>
</dbReference>
<accession>A0A428N136</accession>
<name>A0A428N136_9BACI</name>
<feature type="domain" description="Alcohol dehydrogenase-like C-terminal" evidence="2">
    <location>
        <begin position="177"/>
        <end position="290"/>
    </location>
</feature>
<dbReference type="Proteomes" id="UP000275076">
    <property type="component" value="Unassembled WGS sequence"/>
</dbReference>
<sequence>MTTNEALIIKSPKTFNKELLDIQPELKAGNARMKVEYGGICGSDLSVYKGVISHASYPVVMGHELYGEIVTEDEDNTFYPGQKVVVQPNIACGECDLCQKGKKNICRHKVSLGVTDNGGFSNFVDVPVSNLLEVPDDMDGKLAVLAEPLAVVVHAFRNISIEEGETVAVVGCGTEGMLSSILANLLGADVTAVDINQDKLDMMNVFQDINSGPSSILEAEYDHVIEAAGVPASVEQSFDIVKPGGNVVLIGITDGEINFPAKKIVRSDAKVFGSIIYDFPKDFQRAFDFLRNYPDTFTPIISEIFPFSHYEKAFETALSGRVGKVLLDFNEEE</sequence>
<dbReference type="AlphaFoldDB" id="A0A428N136"/>
<dbReference type="SUPFAM" id="SSF51735">
    <property type="entry name" value="NAD(P)-binding Rossmann-fold domains"/>
    <property type="match status" value="1"/>
</dbReference>
<dbReference type="SUPFAM" id="SSF50129">
    <property type="entry name" value="GroES-like"/>
    <property type="match status" value="1"/>
</dbReference>
<evidence type="ECO:0000256" key="1">
    <source>
        <dbReference type="ARBA" id="ARBA00023002"/>
    </source>
</evidence>
<evidence type="ECO:0000313" key="4">
    <source>
        <dbReference type="EMBL" id="RSL32161.1"/>
    </source>
</evidence>